<keyword evidence="2 3" id="KW-0694">RNA-binding</keyword>
<feature type="compositionally biased region" description="Basic and acidic residues" evidence="4">
    <location>
        <begin position="38"/>
        <end position="52"/>
    </location>
</feature>
<dbReference type="PROSITE" id="PS50102">
    <property type="entry name" value="RRM"/>
    <property type="match status" value="1"/>
</dbReference>
<dbReference type="Gene3D" id="3.30.70.330">
    <property type="match status" value="1"/>
</dbReference>
<dbReference type="Pfam" id="PF05701">
    <property type="entry name" value="WEMBL"/>
    <property type="match status" value="1"/>
</dbReference>
<feature type="compositionally biased region" description="Polar residues" evidence="4">
    <location>
        <begin position="308"/>
        <end position="317"/>
    </location>
</feature>
<dbReference type="CDD" id="cd12680">
    <property type="entry name" value="RRM_THOC4"/>
    <property type="match status" value="1"/>
</dbReference>
<feature type="compositionally biased region" description="Low complexity" evidence="4">
    <location>
        <begin position="291"/>
        <end position="305"/>
    </location>
</feature>
<dbReference type="GO" id="GO:0003729">
    <property type="term" value="F:mRNA binding"/>
    <property type="evidence" value="ECO:0007669"/>
    <property type="project" value="TreeGrafter"/>
</dbReference>
<dbReference type="SUPFAM" id="SSF54928">
    <property type="entry name" value="RNA-binding domain, RBD"/>
    <property type="match status" value="1"/>
</dbReference>
<evidence type="ECO:0000256" key="1">
    <source>
        <dbReference type="ARBA" id="ARBA00005485"/>
    </source>
</evidence>
<reference evidence="6 7" key="1">
    <citation type="journal article" date="2018" name="Proc. Natl. Acad. Sci. U.S.A.">
        <title>Draft genome sequence of Camellia sinensis var. sinensis provides insights into the evolution of the tea genome and tea quality.</title>
        <authorList>
            <person name="Wei C."/>
            <person name="Yang H."/>
            <person name="Wang S."/>
            <person name="Zhao J."/>
            <person name="Liu C."/>
            <person name="Gao L."/>
            <person name="Xia E."/>
            <person name="Lu Y."/>
            <person name="Tai Y."/>
            <person name="She G."/>
            <person name="Sun J."/>
            <person name="Cao H."/>
            <person name="Tong W."/>
            <person name="Gao Q."/>
            <person name="Li Y."/>
            <person name="Deng W."/>
            <person name="Jiang X."/>
            <person name="Wang W."/>
            <person name="Chen Q."/>
            <person name="Zhang S."/>
            <person name="Li H."/>
            <person name="Wu J."/>
            <person name="Wang P."/>
            <person name="Li P."/>
            <person name="Shi C."/>
            <person name="Zheng F."/>
            <person name="Jian J."/>
            <person name="Huang B."/>
            <person name="Shan D."/>
            <person name="Shi M."/>
            <person name="Fang C."/>
            <person name="Yue Y."/>
            <person name="Li F."/>
            <person name="Li D."/>
            <person name="Wei S."/>
            <person name="Han B."/>
            <person name="Jiang C."/>
            <person name="Yin Y."/>
            <person name="Xia T."/>
            <person name="Zhang Z."/>
            <person name="Bennetzen J.L."/>
            <person name="Zhao S."/>
            <person name="Wan X."/>
        </authorList>
    </citation>
    <scope>NUCLEOTIDE SEQUENCE [LARGE SCALE GENOMIC DNA]</scope>
    <source>
        <strain evidence="7">cv. Shuchazao</strain>
        <tissue evidence="6">Leaf</tissue>
    </source>
</reference>
<evidence type="ECO:0000256" key="2">
    <source>
        <dbReference type="ARBA" id="ARBA00022884"/>
    </source>
</evidence>
<evidence type="ECO:0000313" key="6">
    <source>
        <dbReference type="EMBL" id="THG22842.1"/>
    </source>
</evidence>
<dbReference type="InterPro" id="IPR012677">
    <property type="entry name" value="Nucleotide-bd_a/b_plait_sf"/>
</dbReference>
<feature type="compositionally biased region" description="Gly residues" evidence="4">
    <location>
        <begin position="281"/>
        <end position="290"/>
    </location>
</feature>
<feature type="compositionally biased region" description="Polar residues" evidence="4">
    <location>
        <begin position="454"/>
        <end position="468"/>
    </location>
</feature>
<proteinExistence type="inferred from homology"/>
<dbReference type="SMART" id="SM00360">
    <property type="entry name" value="RRM"/>
    <property type="match status" value="1"/>
</dbReference>
<comment type="caution">
    <text evidence="6">The sequence shown here is derived from an EMBL/GenBank/DDBJ whole genome shotgun (WGS) entry which is preliminary data.</text>
</comment>
<evidence type="ECO:0000256" key="3">
    <source>
        <dbReference type="PROSITE-ProRule" id="PRU00176"/>
    </source>
</evidence>
<dbReference type="InterPro" id="IPR025715">
    <property type="entry name" value="FoP_C"/>
</dbReference>
<dbReference type="InterPro" id="IPR051229">
    <property type="entry name" value="ALYREF_mRNA_export"/>
</dbReference>
<evidence type="ECO:0000256" key="4">
    <source>
        <dbReference type="SAM" id="MobiDB-lite"/>
    </source>
</evidence>
<comment type="similarity">
    <text evidence="1">Belongs to the WEB family.</text>
</comment>
<dbReference type="EMBL" id="SDRB02000649">
    <property type="protein sequence ID" value="THG22842.1"/>
    <property type="molecule type" value="Genomic_DNA"/>
</dbReference>
<feature type="compositionally biased region" description="Basic and acidic residues" evidence="4">
    <location>
        <begin position="485"/>
        <end position="515"/>
    </location>
</feature>
<dbReference type="Pfam" id="PF13865">
    <property type="entry name" value="FoP_duplication"/>
    <property type="match status" value="1"/>
</dbReference>
<feature type="region of interest" description="Disordered" evidence="4">
    <location>
        <begin position="277"/>
        <end position="320"/>
    </location>
</feature>
<dbReference type="GO" id="GO:0005634">
    <property type="term" value="C:nucleus"/>
    <property type="evidence" value="ECO:0007669"/>
    <property type="project" value="TreeGrafter"/>
</dbReference>
<dbReference type="PANTHER" id="PTHR19965">
    <property type="entry name" value="RNA AND EXPORT FACTOR BINDING PROTEIN"/>
    <property type="match status" value="1"/>
</dbReference>
<dbReference type="Proteomes" id="UP000306102">
    <property type="component" value="Unassembled WGS sequence"/>
</dbReference>
<evidence type="ECO:0000313" key="7">
    <source>
        <dbReference type="Proteomes" id="UP000306102"/>
    </source>
</evidence>
<dbReference type="InterPro" id="IPR035979">
    <property type="entry name" value="RBD_domain_sf"/>
</dbReference>
<organism evidence="6 7">
    <name type="scientific">Camellia sinensis var. sinensis</name>
    <name type="common">China tea</name>
    <dbReference type="NCBI Taxonomy" id="542762"/>
    <lineage>
        <taxon>Eukaryota</taxon>
        <taxon>Viridiplantae</taxon>
        <taxon>Streptophyta</taxon>
        <taxon>Embryophyta</taxon>
        <taxon>Tracheophyta</taxon>
        <taxon>Spermatophyta</taxon>
        <taxon>Magnoliopsida</taxon>
        <taxon>eudicotyledons</taxon>
        <taxon>Gunneridae</taxon>
        <taxon>Pentapetalae</taxon>
        <taxon>asterids</taxon>
        <taxon>Ericales</taxon>
        <taxon>Theaceae</taxon>
        <taxon>Camellia</taxon>
    </lineage>
</organism>
<dbReference type="GO" id="GO:0006406">
    <property type="term" value="P:mRNA export from nucleus"/>
    <property type="evidence" value="ECO:0007669"/>
    <property type="project" value="TreeGrafter"/>
</dbReference>
<feature type="region of interest" description="Disordered" evidence="4">
    <location>
        <begin position="1"/>
        <end position="60"/>
    </location>
</feature>
<dbReference type="InterPro" id="IPR008545">
    <property type="entry name" value="Web"/>
</dbReference>
<feature type="domain" description="RRM" evidence="5">
    <location>
        <begin position="357"/>
        <end position="434"/>
    </location>
</feature>
<dbReference type="PANTHER" id="PTHR19965:SF35">
    <property type="entry name" value="RNA ANNEALING PROTEIN YRA1"/>
    <property type="match status" value="1"/>
</dbReference>
<gene>
    <name evidence="6" type="ORF">TEA_023155</name>
</gene>
<dbReference type="InterPro" id="IPR000504">
    <property type="entry name" value="RRM_dom"/>
</dbReference>
<feature type="compositionally biased region" description="Gly residues" evidence="4">
    <location>
        <begin position="470"/>
        <end position="483"/>
    </location>
</feature>
<name>A0A4S4F120_CAMSN</name>
<sequence length="521" mass="56977">MMEIGVRQKRRKGGGSDGDRCETVRSEGGRSAAMETGVRQRSDGDRRERVDFDGGGVGIGVEHGEDDKRFRFNLNDEFVTGNQDDGFGAKKRAWWSGDSMALIYITDDGSKRPKPLQLAQSAEVKGDSDNPIDISKELQRLRFEAKQDKKMRETAKSEVLKAMAEIEHTKTRIKTSDIKLVTAKKMKEAARATEVVALAEVKALSSSDLSTKPTRWVLSLTMTLPENELEAILFVPLVLDPPILLPPPPYFQPCSSFSKMSNLDKSLDDLIKMNKKSGAAAGAGGGGSNPRGGRARNSGPGPSRRLPNRTSNRSTPYSFGKVQAPETNWQHDMFADHAAAVAYTAQVGRVSAIETGTKLLISNLDYGVSIEDIKELFSEVGDLKRYSIHYDRSGRSKGTAEVVFSRRKDAEAAVKRYNNVQLDGKPMKVEIVGTNIATPAAPSLLPPLLPPPSTNVMYGNQNRAPRSNQGRGGSIGQPRGGGRGFRRDRDRGQGRGRGEKISAEDLDADLEKYHTEAMQTN</sequence>
<feature type="compositionally biased region" description="Pro residues" evidence="4">
    <location>
        <begin position="444"/>
        <end position="453"/>
    </location>
</feature>
<keyword evidence="7" id="KW-1185">Reference proteome</keyword>
<dbReference type="Pfam" id="PF00076">
    <property type="entry name" value="RRM_1"/>
    <property type="match status" value="1"/>
</dbReference>
<feature type="compositionally biased region" description="Basic and acidic residues" evidence="4">
    <location>
        <begin position="17"/>
        <end position="28"/>
    </location>
</feature>
<dbReference type="AlphaFoldDB" id="A0A4S4F120"/>
<evidence type="ECO:0000259" key="5">
    <source>
        <dbReference type="PROSITE" id="PS50102"/>
    </source>
</evidence>
<dbReference type="SMART" id="SM01218">
    <property type="entry name" value="FoP_duplication"/>
    <property type="match status" value="1"/>
</dbReference>
<accession>A0A4S4F120</accession>
<dbReference type="STRING" id="542762.A0A4S4F120"/>
<protein>
    <recommendedName>
        <fullName evidence="5">RRM domain-containing protein</fullName>
    </recommendedName>
</protein>
<feature type="region of interest" description="Disordered" evidence="4">
    <location>
        <begin position="440"/>
        <end position="521"/>
    </location>
</feature>